<proteinExistence type="predicted"/>
<dbReference type="WBParaSite" id="ECPE_0000777701-mRNA-1">
    <property type="protein sequence ID" value="ECPE_0000777701-mRNA-1"/>
    <property type="gene ID" value="ECPE_0000777701"/>
</dbReference>
<evidence type="ECO:0000313" key="2">
    <source>
        <dbReference type="WBParaSite" id="ECPE_0000777701-mRNA-1"/>
    </source>
</evidence>
<protein>
    <submittedName>
        <fullName evidence="2">Ras-GAP domain-containing protein</fullName>
    </submittedName>
</protein>
<reference evidence="2" key="1">
    <citation type="submission" date="2016-06" db="UniProtKB">
        <authorList>
            <consortium name="WormBaseParasite"/>
        </authorList>
    </citation>
    <scope>IDENTIFICATION</scope>
</reference>
<evidence type="ECO:0000256" key="1">
    <source>
        <dbReference type="SAM" id="MobiDB-lite"/>
    </source>
</evidence>
<feature type="region of interest" description="Disordered" evidence="1">
    <location>
        <begin position="1125"/>
        <end position="1191"/>
    </location>
</feature>
<name>A0A183ALC3_9TREM</name>
<organism evidence="2">
    <name type="scientific">Echinostoma caproni</name>
    <dbReference type="NCBI Taxonomy" id="27848"/>
    <lineage>
        <taxon>Eukaryota</taxon>
        <taxon>Metazoa</taxon>
        <taxon>Spiralia</taxon>
        <taxon>Lophotrochozoa</taxon>
        <taxon>Platyhelminthes</taxon>
        <taxon>Trematoda</taxon>
        <taxon>Digenea</taxon>
        <taxon>Plagiorchiida</taxon>
        <taxon>Echinostomata</taxon>
        <taxon>Echinostomatoidea</taxon>
        <taxon>Echinostomatidae</taxon>
        <taxon>Echinostoma</taxon>
    </lineage>
</organism>
<sequence>LLNQLPLEYGRLSSDDAQLLETLFVDTALKGLERALVSRNPPVDSSVEPTTPTNNAPVSVDPSVSVAIVTGLLECCRFLIDRIATASETETKPDPMCLRIRDQVVMRLFADSLHVVRPDNVKHTYLVCAQPPLARQAYLEAVFTQVSALITNLARASEPGIKSTFFAHIRNELLRWVSETPKSTWNETSSSFEDPINQTTQLGLLDSLRLTQFANCLAHVASAQGSSRTQLARSTRLQQQPAVRRNLPVTPTVVQDSWCIDLFKEICRKIEAHFSSASLDSLVQTGFYVAYLSLSSYLPETVPVCLPHVEEKLFTVILPTLSDDLLSLFLMESAVRGLVRSWSVCSEHPSPAISSSTLTRHRFLAAVLPTLIDVVSPQSTLSQRIPDLCLEWANEWIRKLLSNSSYPDALSLNDLAALVSLAYTTTSTTNHPILVKLRGSLLSALLAHLRQYIPKEKLSDLTTLPAPLLHNMSVLCLMTLEEICPSSGRLPEFDDEVNSQITELLVIFLRLVLTLYVVHHFACVASVLDPTRNNLATLLSAPVVHTHPSGMPDLSDPPTHSLFELPLTVLLCRIERFFLSSSALIKLLLPKVSIPLILHHIVHLAYVPVQMIQFVELFLKQFVLTVDPSANSLLYNFWLSATIEAMMAVIDQVTECESFPMHTRVPPPRPVLFPAGLLPVNVAPHLGRLFRIWQLGSRLNLTNSSRCSVESDQWVQYMYCLGVLRGGLACLSEPLDPCVTFGWPSPFPDSELTQSEQDQQPIGTTANGHLDPARAAFGQWESAVSTQLGLCWHNATADIQLSTFIELMSYPAIRTRFPHLNERQISSLCSILNAICLNRIRSVHPNYWHRALKLAASCTDDPSNPTISWLEDNVISHPDRIDDSLRFNHLCEIAMPAGIVRRCLPRQELLGRLKCLTLVDPAADGAPKDNLMEPPDAHRVLQLLASLISVHTVSPVYATTFLSVLTVDYQKWLTGLADSGESDEHDTLIRSDSALVASLSAMGFLESVLLLWQPWQWYADLNGRSAIANHLGLIQLSMRLRQLRPVLTRSEWDLILCLIISWVCFVLEHMDDHKHPGENKTVSVLATRAFRVAAALAAIFIERVPDPVPFEKLIIPSAQSSKAIVSNAETPSEWEDDFDGELIDNEEDGENYDDQEPVAEDENDDADKCSNEQTETSKITEEGLLDELEDDPDSVFIEEELPLSSMDDDAIGDSDMTNWNSVQNLLPRKGRPPAQIRDDWDKFFAHHLYSSLLPSVFHSCLAIGPGGAPAVSITPRSLQSLCAVFATCSLSELLHLLTTQPHLILEYLVDLDRINVTGIQHQIKQLISKRSDSGDELTTGLRACIDFGANLIRCSPIQSGQLLGHVILSRALCARIRRAGSLNTLYLSNYLLPRLPTSWLLALYGSLPARLERDLNSDRALTEWGRGGNVLTYLVQNSIQQGWFLDVEAHHQLLSYLLSWDCLLTMLTSAGPQAR</sequence>
<accession>A0A183ALC3</accession>
<feature type="compositionally biased region" description="Acidic residues" evidence="1">
    <location>
        <begin position="1132"/>
        <end position="1165"/>
    </location>
</feature>